<dbReference type="OrthoDB" id="9795206at2"/>
<reference evidence="3 4" key="1">
    <citation type="submission" date="2017-07" db="EMBL/GenBank/DDBJ databases">
        <title>Virgibacillus sp. LM2416.</title>
        <authorList>
            <person name="Tak E.J."/>
            <person name="Bae J.-W."/>
        </authorList>
    </citation>
    <scope>NUCLEOTIDE SEQUENCE [LARGE SCALE GENOMIC DNA]</scope>
    <source>
        <strain evidence="3 4">LM2416</strain>
    </source>
</reference>
<evidence type="ECO:0000313" key="3">
    <source>
        <dbReference type="EMBL" id="ASK63845.1"/>
    </source>
</evidence>
<dbReference type="Pfam" id="PF13523">
    <property type="entry name" value="Acetyltransf_8"/>
    <property type="match status" value="1"/>
</dbReference>
<name>A0A220U721_9BACI</name>
<sequence length="179" mass="21327">MILQKGKLLIRKLKDSDKQLLVKWLSNPMVLKYYEGRDCLHDLEMVNEHFYSRKGDQVTGCIVEYDGTEIGFIQFYQIDDAEREEYGYTDMSETIYGTDQFIGEIDYWNQGIGTFVVRSMADFLMEKKAADRIVMDPQICNNRAISCYEKCKFNKVKLLPKHERHEGEWRDCWLMEYRK</sequence>
<evidence type="ECO:0000313" key="4">
    <source>
        <dbReference type="Proteomes" id="UP000198312"/>
    </source>
</evidence>
<proteinExistence type="predicted"/>
<dbReference type="Gene3D" id="3.40.630.30">
    <property type="match status" value="1"/>
</dbReference>
<dbReference type="AlphaFoldDB" id="A0A220U721"/>
<evidence type="ECO:0000256" key="1">
    <source>
        <dbReference type="ARBA" id="ARBA00023251"/>
    </source>
</evidence>
<keyword evidence="4" id="KW-1185">Reference proteome</keyword>
<evidence type="ECO:0000259" key="2">
    <source>
        <dbReference type="PROSITE" id="PS51186"/>
    </source>
</evidence>
<dbReference type="GO" id="GO:0046677">
    <property type="term" value="P:response to antibiotic"/>
    <property type="evidence" value="ECO:0007669"/>
    <property type="project" value="UniProtKB-KW"/>
</dbReference>
<dbReference type="PROSITE" id="PS51186">
    <property type="entry name" value="GNAT"/>
    <property type="match status" value="1"/>
</dbReference>
<organism evidence="3 4">
    <name type="scientific">Virgibacillus phasianinus</name>
    <dbReference type="NCBI Taxonomy" id="2017483"/>
    <lineage>
        <taxon>Bacteria</taxon>
        <taxon>Bacillati</taxon>
        <taxon>Bacillota</taxon>
        <taxon>Bacilli</taxon>
        <taxon>Bacillales</taxon>
        <taxon>Bacillaceae</taxon>
        <taxon>Virgibacillus</taxon>
    </lineage>
</organism>
<keyword evidence="1" id="KW-0046">Antibiotic resistance</keyword>
<dbReference type="KEGG" id="vil:CFK37_17610"/>
<dbReference type="GO" id="GO:0016410">
    <property type="term" value="F:N-acyltransferase activity"/>
    <property type="evidence" value="ECO:0007669"/>
    <property type="project" value="TreeGrafter"/>
</dbReference>
<dbReference type="EMBL" id="CP022315">
    <property type="protein sequence ID" value="ASK63845.1"/>
    <property type="molecule type" value="Genomic_DNA"/>
</dbReference>
<keyword evidence="3" id="KW-0808">Transferase</keyword>
<dbReference type="PANTHER" id="PTHR31438">
    <property type="entry name" value="LYSINE N-ACYLTRANSFERASE C17G9.06C-RELATED"/>
    <property type="match status" value="1"/>
</dbReference>
<dbReference type="PANTHER" id="PTHR31438:SF1">
    <property type="entry name" value="LYSINE N-ACYLTRANSFERASE C17G9.06C-RELATED"/>
    <property type="match status" value="1"/>
</dbReference>
<dbReference type="Proteomes" id="UP000198312">
    <property type="component" value="Chromosome"/>
</dbReference>
<protein>
    <submittedName>
        <fullName evidence="3">GNAT family N-acetyltransferase</fullName>
    </submittedName>
</protein>
<feature type="domain" description="N-acetyltransferase" evidence="2">
    <location>
        <begin position="8"/>
        <end position="179"/>
    </location>
</feature>
<gene>
    <name evidence="3" type="ORF">CFK37_17610</name>
</gene>
<dbReference type="SUPFAM" id="SSF55729">
    <property type="entry name" value="Acyl-CoA N-acyltransferases (Nat)"/>
    <property type="match status" value="1"/>
</dbReference>
<dbReference type="InterPro" id="IPR016181">
    <property type="entry name" value="Acyl_CoA_acyltransferase"/>
</dbReference>
<accession>A0A220U721</accession>
<dbReference type="InterPro" id="IPR000182">
    <property type="entry name" value="GNAT_dom"/>
</dbReference>